<evidence type="ECO:0000259" key="1">
    <source>
        <dbReference type="PROSITE" id="PS51977"/>
    </source>
</evidence>
<dbReference type="CDD" id="cd07996">
    <property type="entry name" value="WGR_MMR_like"/>
    <property type="match status" value="1"/>
</dbReference>
<evidence type="ECO:0000313" key="2">
    <source>
        <dbReference type="EMBL" id="EKO35287.1"/>
    </source>
</evidence>
<dbReference type="InterPro" id="IPR008893">
    <property type="entry name" value="WGR_domain"/>
</dbReference>
<dbReference type="AlphaFoldDB" id="A0A0E2BJW9"/>
<keyword evidence="3" id="KW-1185">Reference proteome</keyword>
<evidence type="ECO:0000313" key="3">
    <source>
        <dbReference type="Proteomes" id="UP000006329"/>
    </source>
</evidence>
<dbReference type="Pfam" id="PF05406">
    <property type="entry name" value="WGR"/>
    <property type="match status" value="1"/>
</dbReference>
<dbReference type="RefSeq" id="WP_004475466.1">
    <property type="nucleotide sequence ID" value="NZ_AHON02000014.1"/>
</dbReference>
<dbReference type="InterPro" id="IPR036930">
    <property type="entry name" value="WGR_dom_sf"/>
</dbReference>
<dbReference type="SMART" id="SM00773">
    <property type="entry name" value="WGR"/>
    <property type="match status" value="1"/>
</dbReference>
<sequence>MKHHLTYKDDKSDKFWNIEVDGTFFTVTYGKTGTAGQTQTKSFDDEQKCLKEAEKLLSEKLKKGYLEVGIEKNDSSNKKEEIVESKNAYLEEWETLIKAQDLPKALVQHFSYLIDYPGYDRLLEAVMQKASNVRIEENTLQILFSDDYLLSASPPSSSPEEFSEWPESFRKLTEVHEFIEFGSSAPYIARDLVLGDHGSFLDEYINDETFENAESPLIYNQSDWWIYHPEEKNEHGQSMLYRVSHENGNVKESFPHNIGSLFLKRIADCLEIDKSFYPKSESNDTNSPDLLKEILLPFYILKAEIIGKFRMAAVLSQDGQRFFGILDTSNPNEIKLIGKTEFPSSLDHFNMKVSGSKAILFNRMTSLLNPLVWIDLNDLTSPQVGGIIDEKGSEAAAIHQNQVVYKTNQLFEQNLLNGEKRTFQSLIRAKELLIDENVIIVQNQNEVQVLDRQYNLISQGKVDACFPKSILFPKFKSIVCLDDSFQILNFGTKKLYKQRIHSLNGHSSRQACFVLNDTVWFTTSSKSGNVVQYTLVRLDVDGNENNTVLYPLQEDLEYDERTIEIVSDEIKIYLRNKILIYRLG</sequence>
<proteinExistence type="predicted"/>
<comment type="caution">
    <text evidence="2">The sequence shown here is derived from an EMBL/GenBank/DDBJ whole genome shotgun (WGS) entry which is preliminary data.</text>
</comment>
<name>A0A0E2BJW9_9LEPT</name>
<feature type="domain" description="WGR" evidence="1">
    <location>
        <begin position="1"/>
        <end position="80"/>
    </location>
</feature>
<dbReference type="EMBL" id="AHON02000014">
    <property type="protein sequence ID" value="EKO35287.1"/>
    <property type="molecule type" value="Genomic_DNA"/>
</dbReference>
<dbReference type="InterPro" id="IPR050458">
    <property type="entry name" value="LolB"/>
</dbReference>
<dbReference type="SUPFAM" id="SSF142921">
    <property type="entry name" value="WGR domain-like"/>
    <property type="match status" value="1"/>
</dbReference>
<protein>
    <submittedName>
        <fullName evidence="2">WGR domain protein</fullName>
    </submittedName>
</protein>
<dbReference type="Proteomes" id="UP000006329">
    <property type="component" value="Unassembled WGS sequence"/>
</dbReference>
<dbReference type="InterPro" id="IPR049809">
    <property type="entry name" value="YehF/YfeS-like_WGR"/>
</dbReference>
<dbReference type="PROSITE" id="PS51977">
    <property type="entry name" value="WGR"/>
    <property type="match status" value="1"/>
</dbReference>
<dbReference type="PANTHER" id="PTHR30634:SF13">
    <property type="entry name" value="PROTEIN YEHF"/>
    <property type="match status" value="1"/>
</dbReference>
<gene>
    <name evidence="2" type="ORF">LEP1GSC179_1981</name>
</gene>
<organism evidence="2 3">
    <name type="scientific">Leptospira santarosai str. MOR084</name>
    <dbReference type="NCBI Taxonomy" id="1049984"/>
    <lineage>
        <taxon>Bacteria</taxon>
        <taxon>Pseudomonadati</taxon>
        <taxon>Spirochaetota</taxon>
        <taxon>Spirochaetia</taxon>
        <taxon>Leptospirales</taxon>
        <taxon>Leptospiraceae</taxon>
        <taxon>Leptospira</taxon>
    </lineage>
</organism>
<dbReference type="Gene3D" id="2.20.140.10">
    <property type="entry name" value="WGR domain"/>
    <property type="match status" value="1"/>
</dbReference>
<accession>A0A0E2BJW9</accession>
<dbReference type="PANTHER" id="PTHR30634">
    <property type="entry name" value="OUTER MEMBRANE LOLAB LIPOPROTEIN INSERTION APPARATUS"/>
    <property type="match status" value="1"/>
</dbReference>
<reference evidence="2" key="1">
    <citation type="submission" date="2012-10" db="EMBL/GenBank/DDBJ databases">
        <authorList>
            <person name="Harkins D.M."/>
            <person name="Durkin A.S."/>
            <person name="Brinkac L.M."/>
            <person name="Haft D.H."/>
            <person name="Selengut J.D."/>
            <person name="Sanka R."/>
            <person name="DePew J."/>
            <person name="Purushe J."/>
            <person name="Matthias M.A."/>
            <person name="Vinetz J.M."/>
            <person name="Sutton G.G."/>
            <person name="Nierman W.C."/>
            <person name="Fouts D.E."/>
        </authorList>
    </citation>
    <scope>NUCLEOTIDE SEQUENCE [LARGE SCALE GENOMIC DNA]</scope>
    <source>
        <strain evidence="2">MOR084</strain>
    </source>
</reference>